<dbReference type="EMBL" id="FXTP01000020">
    <property type="protein sequence ID" value="SMO96122.1"/>
    <property type="molecule type" value="Genomic_DNA"/>
</dbReference>
<dbReference type="GO" id="GO:0007165">
    <property type="term" value="P:signal transduction"/>
    <property type="evidence" value="ECO:0007669"/>
    <property type="project" value="TreeGrafter"/>
</dbReference>
<gene>
    <name evidence="7" type="ORF">SAMN06265219_12027</name>
</gene>
<name>A0A521FIS3_9BACT</name>
<evidence type="ECO:0000259" key="6">
    <source>
        <dbReference type="PROSITE" id="PS50106"/>
    </source>
</evidence>
<evidence type="ECO:0000313" key="8">
    <source>
        <dbReference type="Proteomes" id="UP000317557"/>
    </source>
</evidence>
<dbReference type="Gene3D" id="2.30.42.10">
    <property type="match status" value="1"/>
</dbReference>
<keyword evidence="2 5" id="KW-0645">Protease</keyword>
<evidence type="ECO:0000256" key="5">
    <source>
        <dbReference type="RuleBase" id="RU004404"/>
    </source>
</evidence>
<dbReference type="InterPro" id="IPR036034">
    <property type="entry name" value="PDZ_sf"/>
</dbReference>
<dbReference type="FunFam" id="2.30.42.10:FF:000063">
    <property type="entry name" value="Peptidase, S41 family"/>
    <property type="match status" value="1"/>
</dbReference>
<sequence>MTLKKFLYPNLFLLLLFAVLRFTGVDPVLKAQDEGNDDTTNLTKYVQAQRSIVTNYFGEPDLTEMYKASVKRMVQSLKDSTLAVDGTPIDTTFQGIEIGSIRDSFSNFEKAYLYIANNSPESDMAKLTDAALRGMFSTLDPHSMYIEPEDNEEIQAEFDGKFQGIGVQFNIIQDTITVITAISGGPSEQLGIRSGDRIIAIEDSSAIGYTNEMVLNKLRGEKGTKVDVTIKRPHVKEPINFTITRDDIPLYTVDTSYKLDEKTGYVKINRFAATTHSEFMEAVSGMQEEGMERLVLDLRNNPGGYLSQAIAIAEEFFPRGTQLVSTKSKHTRFNGDYDSRKDGKLRETPVIVLVNEGSASASEIVSGAIQDHDRGLIVGKRTFGKGLVQQQYELVDNSSVRVTISRYYTPSGRMIQKPFVEGGEEYAYEIYRRENNAMEDASEFIDHVPDSLKYSTDAGRTVYGGGGIVPDYIVPDDTTTSAYVFNFAMRNQVFFEQVREILDDEGEELRSRWEDDFEEYREEFTWEQRHIDSVKSRLLSKGMVISDTVKTPDFRNDSLFVPTGHFEEVSWLAEGRMKAELARQIWGMKYFYPVINDVLDTTLDKAMSLWDAVARLEAIADGKAEANIGNLNLTKDQ</sequence>
<dbReference type="GO" id="GO:0030288">
    <property type="term" value="C:outer membrane-bounded periplasmic space"/>
    <property type="evidence" value="ECO:0007669"/>
    <property type="project" value="TreeGrafter"/>
</dbReference>
<dbReference type="NCBIfam" id="TIGR00225">
    <property type="entry name" value="prc"/>
    <property type="match status" value="1"/>
</dbReference>
<dbReference type="RefSeq" id="WP_142456181.1">
    <property type="nucleotide sequence ID" value="NZ_FXTP01000020.1"/>
</dbReference>
<dbReference type="SMART" id="SM00228">
    <property type="entry name" value="PDZ"/>
    <property type="match status" value="1"/>
</dbReference>
<dbReference type="CDD" id="cd06782">
    <property type="entry name" value="cpPDZ_CPP-like"/>
    <property type="match status" value="1"/>
</dbReference>
<dbReference type="SMART" id="SM00245">
    <property type="entry name" value="TSPc"/>
    <property type="match status" value="1"/>
</dbReference>
<dbReference type="Proteomes" id="UP000317557">
    <property type="component" value="Unassembled WGS sequence"/>
</dbReference>
<dbReference type="GO" id="GO:0004175">
    <property type="term" value="F:endopeptidase activity"/>
    <property type="evidence" value="ECO:0007669"/>
    <property type="project" value="TreeGrafter"/>
</dbReference>
<evidence type="ECO:0000256" key="2">
    <source>
        <dbReference type="ARBA" id="ARBA00022670"/>
    </source>
</evidence>
<dbReference type="PANTHER" id="PTHR32060:SF30">
    <property type="entry name" value="CARBOXY-TERMINAL PROCESSING PROTEASE CTPA"/>
    <property type="match status" value="1"/>
</dbReference>
<dbReference type="GO" id="GO:0008236">
    <property type="term" value="F:serine-type peptidase activity"/>
    <property type="evidence" value="ECO:0007669"/>
    <property type="project" value="UniProtKB-KW"/>
</dbReference>
<feature type="domain" description="PDZ" evidence="6">
    <location>
        <begin position="151"/>
        <end position="219"/>
    </location>
</feature>
<dbReference type="PROSITE" id="PS50106">
    <property type="entry name" value="PDZ"/>
    <property type="match status" value="1"/>
</dbReference>
<dbReference type="OrthoDB" id="9812068at2"/>
<evidence type="ECO:0000256" key="1">
    <source>
        <dbReference type="ARBA" id="ARBA00009179"/>
    </source>
</evidence>
<dbReference type="SUPFAM" id="SSF52096">
    <property type="entry name" value="ClpP/crotonase"/>
    <property type="match status" value="1"/>
</dbReference>
<dbReference type="InterPro" id="IPR004447">
    <property type="entry name" value="Peptidase_S41A"/>
</dbReference>
<proteinExistence type="inferred from homology"/>
<dbReference type="InterPro" id="IPR005151">
    <property type="entry name" value="Tail-specific_protease"/>
</dbReference>
<organism evidence="7 8">
    <name type="scientific">Gracilimonas mengyeensis</name>
    <dbReference type="NCBI Taxonomy" id="1302730"/>
    <lineage>
        <taxon>Bacteria</taxon>
        <taxon>Pseudomonadati</taxon>
        <taxon>Balneolota</taxon>
        <taxon>Balneolia</taxon>
        <taxon>Balneolales</taxon>
        <taxon>Balneolaceae</taxon>
        <taxon>Gracilimonas</taxon>
    </lineage>
</organism>
<dbReference type="PANTHER" id="PTHR32060">
    <property type="entry name" value="TAIL-SPECIFIC PROTEASE"/>
    <property type="match status" value="1"/>
</dbReference>
<keyword evidence="3 5" id="KW-0378">Hydrolase</keyword>
<dbReference type="Pfam" id="PF13180">
    <property type="entry name" value="PDZ_2"/>
    <property type="match status" value="1"/>
</dbReference>
<evidence type="ECO:0000256" key="3">
    <source>
        <dbReference type="ARBA" id="ARBA00022801"/>
    </source>
</evidence>
<dbReference type="AlphaFoldDB" id="A0A521FIS3"/>
<reference evidence="7 8" key="1">
    <citation type="submission" date="2017-05" db="EMBL/GenBank/DDBJ databases">
        <authorList>
            <person name="Varghese N."/>
            <person name="Submissions S."/>
        </authorList>
    </citation>
    <scope>NUCLEOTIDE SEQUENCE [LARGE SCALE GENOMIC DNA]</scope>
    <source>
        <strain evidence="7 8">DSM 21985</strain>
    </source>
</reference>
<dbReference type="Pfam" id="PF03572">
    <property type="entry name" value="Peptidase_S41"/>
    <property type="match status" value="1"/>
</dbReference>
<accession>A0A521FIS3</accession>
<comment type="similarity">
    <text evidence="1 5">Belongs to the peptidase S41A family.</text>
</comment>
<dbReference type="CDD" id="cd07560">
    <property type="entry name" value="Peptidase_S41_CPP"/>
    <property type="match status" value="1"/>
</dbReference>
<dbReference type="InterPro" id="IPR029045">
    <property type="entry name" value="ClpP/crotonase-like_dom_sf"/>
</dbReference>
<evidence type="ECO:0000256" key="4">
    <source>
        <dbReference type="ARBA" id="ARBA00022825"/>
    </source>
</evidence>
<dbReference type="GO" id="GO:0006508">
    <property type="term" value="P:proteolysis"/>
    <property type="evidence" value="ECO:0007669"/>
    <property type="project" value="UniProtKB-KW"/>
</dbReference>
<evidence type="ECO:0000313" key="7">
    <source>
        <dbReference type="EMBL" id="SMO96122.1"/>
    </source>
</evidence>
<dbReference type="SUPFAM" id="SSF50156">
    <property type="entry name" value="PDZ domain-like"/>
    <property type="match status" value="1"/>
</dbReference>
<keyword evidence="4 5" id="KW-0720">Serine protease</keyword>
<dbReference type="Gene3D" id="3.90.226.10">
    <property type="entry name" value="2-enoyl-CoA Hydratase, Chain A, domain 1"/>
    <property type="match status" value="1"/>
</dbReference>
<dbReference type="InterPro" id="IPR001478">
    <property type="entry name" value="PDZ"/>
</dbReference>
<dbReference type="Gene3D" id="3.30.750.44">
    <property type="match status" value="1"/>
</dbReference>
<protein>
    <submittedName>
        <fullName evidence="7">C-terminal processing peptidase-3. Serine peptidase. MEROPS family S41A</fullName>
    </submittedName>
</protein>
<keyword evidence="8" id="KW-1185">Reference proteome</keyword>